<evidence type="ECO:0000256" key="2">
    <source>
        <dbReference type="ARBA" id="ARBA00022729"/>
    </source>
</evidence>
<dbReference type="SUPFAM" id="SSF53807">
    <property type="entry name" value="Helical backbone' metal receptor"/>
    <property type="match status" value="1"/>
</dbReference>
<accession>A0A286BRJ2</accession>
<comment type="subunit">
    <text evidence="5">The complex is composed of two ATP-binding proteins (BtuD), two transmembrane proteins (BtuC) and a solute-binding protein (BtuF).</text>
</comment>
<dbReference type="NCBIfam" id="NF038402">
    <property type="entry name" value="TroA_like"/>
    <property type="match status" value="1"/>
</dbReference>
<keyword evidence="4 5" id="KW-1015">Disulfide bond</keyword>
<dbReference type="NCBIfam" id="NF002894">
    <property type="entry name" value="PRK03379.1"/>
    <property type="match status" value="1"/>
</dbReference>
<keyword evidence="1 5" id="KW-0813">Transport</keyword>
<keyword evidence="8" id="KW-1185">Reference proteome</keyword>
<protein>
    <recommendedName>
        <fullName evidence="5">Vitamin B12-binding protein</fullName>
    </recommendedName>
</protein>
<feature type="disulfide bond" evidence="5">
    <location>
        <begin position="180"/>
        <end position="256"/>
    </location>
</feature>
<dbReference type="OrthoDB" id="6495095at2"/>
<keyword evidence="3 5" id="KW-0574">Periplasm</keyword>
<evidence type="ECO:0000256" key="3">
    <source>
        <dbReference type="ARBA" id="ARBA00022764"/>
    </source>
</evidence>
<dbReference type="AlphaFoldDB" id="A0A286BRJ2"/>
<sequence precursor="true">MAKYVLLGLLLLCNSLLAAAPRVVTLSPHLTELAFAAGITPVAVSAYSDYPAQANGLEQVANWQGIKVERILQLKPDVVLAWRGGNPQRQIEQLQRFGIKVEWIDPQTIDQMIDALAALQQWSPRPQQAIDAAQALRKQEAELRQQYQQSTPVPLFLQFGQQPLFTASRNTLQNQVIELCGEKNIFADSSVSWPQVSREQVLMRHPQVIVMGGDAAHAVSIARFWQPQLNVPVIAINDDWLSRPGPRMLLAAKQLCTALHPTKKNTEKE</sequence>
<dbReference type="EMBL" id="OCMY01000001">
    <property type="protein sequence ID" value="SOD36728.1"/>
    <property type="molecule type" value="Genomic_DNA"/>
</dbReference>
<dbReference type="HAMAP" id="MF_01000">
    <property type="entry name" value="BtuF"/>
    <property type="match status" value="1"/>
</dbReference>
<dbReference type="RefSeq" id="WP_097094884.1">
    <property type="nucleotide sequence ID" value="NZ_OCMY01000001.1"/>
</dbReference>
<feature type="signal peptide" evidence="5">
    <location>
        <begin position="1"/>
        <end position="18"/>
    </location>
</feature>
<feature type="site" description="Important for BtuC binding" evidence="5">
    <location>
        <position position="69"/>
    </location>
</feature>
<evidence type="ECO:0000313" key="8">
    <source>
        <dbReference type="Proteomes" id="UP000219271"/>
    </source>
</evidence>
<dbReference type="GO" id="GO:0031419">
    <property type="term" value="F:cobalamin binding"/>
    <property type="evidence" value="ECO:0007669"/>
    <property type="project" value="InterPro"/>
</dbReference>
<proteinExistence type="inferred from homology"/>
<feature type="binding site" evidence="5">
    <location>
        <position position="47"/>
    </location>
    <ligand>
        <name>cyanocob(III)alamin</name>
        <dbReference type="ChEBI" id="CHEBI:17439"/>
    </ligand>
</feature>
<feature type="chain" id="PRO_5013411449" description="Vitamin B12-binding protein" evidence="5">
    <location>
        <begin position="19"/>
        <end position="269"/>
    </location>
</feature>
<dbReference type="CDD" id="cd01144">
    <property type="entry name" value="BtuF"/>
    <property type="match status" value="1"/>
</dbReference>
<reference evidence="8" key="1">
    <citation type="submission" date="2017-09" db="EMBL/GenBank/DDBJ databases">
        <authorList>
            <person name="Varghese N."/>
            <person name="Submissions S."/>
        </authorList>
    </citation>
    <scope>NUCLEOTIDE SEQUENCE [LARGE SCALE GENOMIC DNA]</scope>
    <source>
        <strain evidence="8">JKS000234</strain>
    </source>
</reference>
<evidence type="ECO:0000256" key="1">
    <source>
        <dbReference type="ARBA" id="ARBA00022448"/>
    </source>
</evidence>
<dbReference type="InterPro" id="IPR050902">
    <property type="entry name" value="ABC_Transporter_SBP"/>
</dbReference>
<evidence type="ECO:0000313" key="7">
    <source>
        <dbReference type="EMBL" id="SOD36728.1"/>
    </source>
</evidence>
<comment type="function">
    <text evidence="5">Part of the ABC transporter complex BtuCDF involved in vitamin B12 import. Binds vitamin B12 and delivers it to the periplasmic surface of BtuC.</text>
</comment>
<dbReference type="PANTHER" id="PTHR30535:SF34">
    <property type="entry name" value="MOLYBDATE-BINDING PROTEIN MOLA"/>
    <property type="match status" value="1"/>
</dbReference>
<dbReference type="InterPro" id="IPR002491">
    <property type="entry name" value="ABC_transptr_periplasmic_BD"/>
</dbReference>
<evidence type="ECO:0000256" key="4">
    <source>
        <dbReference type="ARBA" id="ARBA00023157"/>
    </source>
</evidence>
<dbReference type="PROSITE" id="PS50983">
    <property type="entry name" value="FE_B12_PBP"/>
    <property type="match status" value="1"/>
</dbReference>
<feature type="domain" description="Fe/B12 periplasmic-binding" evidence="6">
    <location>
        <begin position="22"/>
        <end position="263"/>
    </location>
</feature>
<dbReference type="Proteomes" id="UP000219271">
    <property type="component" value="Unassembled WGS sequence"/>
</dbReference>
<dbReference type="Gene3D" id="3.40.50.1980">
    <property type="entry name" value="Nitrogenase molybdenum iron protein domain"/>
    <property type="match status" value="2"/>
</dbReference>
<gene>
    <name evidence="5" type="primary">btuF</name>
    <name evidence="7" type="ORF">SAMN06273570_1041</name>
</gene>
<comment type="caution">
    <text evidence="5">Lacks conserved residue(s) required for the propagation of feature annotation.</text>
</comment>
<evidence type="ECO:0000259" key="6">
    <source>
        <dbReference type="PROSITE" id="PS50983"/>
    </source>
</evidence>
<dbReference type="GO" id="GO:0015889">
    <property type="term" value="P:cobalamin transport"/>
    <property type="evidence" value="ECO:0007669"/>
    <property type="project" value="UniProtKB-UniRule"/>
</dbReference>
<keyword evidence="2 5" id="KW-0732">Signal</keyword>
<dbReference type="InterPro" id="IPR054828">
    <property type="entry name" value="Vit_B12_bind_prot"/>
</dbReference>
<name>A0A286BRJ2_9GAMM</name>
<evidence type="ECO:0000256" key="5">
    <source>
        <dbReference type="HAMAP-Rule" id="MF_01000"/>
    </source>
</evidence>
<comment type="similarity">
    <text evidence="5">Belongs to the BtuF family.</text>
</comment>
<dbReference type="Pfam" id="PF01497">
    <property type="entry name" value="Peripla_BP_2"/>
    <property type="match status" value="1"/>
</dbReference>
<dbReference type="GO" id="GO:0042597">
    <property type="term" value="C:periplasmic space"/>
    <property type="evidence" value="ECO:0007669"/>
    <property type="project" value="UniProtKB-SubCell"/>
</dbReference>
<feature type="site" description="Important for BtuC binding" evidence="5">
    <location>
        <position position="199"/>
    </location>
</feature>
<dbReference type="InterPro" id="IPR023544">
    <property type="entry name" value="ABC_transptr_vit_B12-bd"/>
</dbReference>
<comment type="subcellular location">
    <subcellularLocation>
        <location evidence="5">Periplasm</location>
    </subcellularLocation>
</comment>
<dbReference type="PANTHER" id="PTHR30535">
    <property type="entry name" value="VITAMIN B12-BINDING PROTEIN"/>
    <property type="match status" value="1"/>
</dbReference>
<organism evidence="7 8">
    <name type="scientific">Candidatus Pantoea floridensis</name>
    <dbReference type="NCBI Taxonomy" id="1938870"/>
    <lineage>
        <taxon>Bacteria</taxon>
        <taxon>Pseudomonadati</taxon>
        <taxon>Pseudomonadota</taxon>
        <taxon>Gammaproteobacteria</taxon>
        <taxon>Enterobacterales</taxon>
        <taxon>Erwiniaceae</taxon>
        <taxon>Pantoea</taxon>
    </lineage>
</organism>